<evidence type="ECO:0008006" key="3">
    <source>
        <dbReference type="Google" id="ProtNLM"/>
    </source>
</evidence>
<gene>
    <name evidence="1" type="ORF">DES40_1260</name>
</gene>
<organism evidence="1 2">
    <name type="scientific">Litorimonas taeanensis</name>
    <dbReference type="NCBI Taxonomy" id="568099"/>
    <lineage>
        <taxon>Bacteria</taxon>
        <taxon>Pseudomonadati</taxon>
        <taxon>Pseudomonadota</taxon>
        <taxon>Alphaproteobacteria</taxon>
        <taxon>Maricaulales</taxon>
        <taxon>Robiginitomaculaceae</taxon>
    </lineage>
</organism>
<evidence type="ECO:0000313" key="2">
    <source>
        <dbReference type="Proteomes" id="UP000282211"/>
    </source>
</evidence>
<dbReference type="Proteomes" id="UP000282211">
    <property type="component" value="Unassembled WGS sequence"/>
</dbReference>
<protein>
    <recommendedName>
        <fullName evidence="3">DNA-binding phage protein</fullName>
    </recommendedName>
</protein>
<name>A0A420WM13_9PROT</name>
<dbReference type="OrthoDB" id="9794662at2"/>
<accession>A0A420WM13</accession>
<dbReference type="RefSeq" id="WP_121099690.1">
    <property type="nucleotide sequence ID" value="NZ_RBII01000001.1"/>
</dbReference>
<proteinExistence type="predicted"/>
<dbReference type="AlphaFoldDB" id="A0A420WM13"/>
<sequence length="104" mass="11562">MALTKSFKDRIQNRAARDSEFRYGLLTESIESMLSGDIDTGKSLLRDYVNATIGFEGLAELTEKSPKSLMRMVSPSGNPTAKNLFAIISLLQREEGLHLQIRTA</sequence>
<dbReference type="EMBL" id="RBII01000001">
    <property type="protein sequence ID" value="RKQ71925.1"/>
    <property type="molecule type" value="Genomic_DNA"/>
</dbReference>
<dbReference type="InParanoid" id="A0A420WM13"/>
<reference evidence="1 2" key="1">
    <citation type="submission" date="2018-10" db="EMBL/GenBank/DDBJ databases">
        <title>Genomic Encyclopedia of Type Strains, Phase IV (KMG-IV): sequencing the most valuable type-strain genomes for metagenomic binning, comparative biology and taxonomic classification.</title>
        <authorList>
            <person name="Goeker M."/>
        </authorList>
    </citation>
    <scope>NUCLEOTIDE SEQUENCE [LARGE SCALE GENOMIC DNA]</scope>
    <source>
        <strain evidence="1 2">DSM 22008</strain>
    </source>
</reference>
<evidence type="ECO:0000313" key="1">
    <source>
        <dbReference type="EMBL" id="RKQ71925.1"/>
    </source>
</evidence>
<keyword evidence="2" id="KW-1185">Reference proteome</keyword>
<comment type="caution">
    <text evidence="1">The sequence shown here is derived from an EMBL/GenBank/DDBJ whole genome shotgun (WGS) entry which is preliminary data.</text>
</comment>